<dbReference type="RefSeq" id="WP_377959607.1">
    <property type="nucleotide sequence ID" value="NZ_BAAAIJ010000013.1"/>
</dbReference>
<proteinExistence type="inferred from homology"/>
<evidence type="ECO:0000256" key="9">
    <source>
        <dbReference type="SAM" id="MobiDB-lite"/>
    </source>
</evidence>
<evidence type="ECO:0000313" key="12">
    <source>
        <dbReference type="Proteomes" id="UP001597307"/>
    </source>
</evidence>
<keyword evidence="12" id="KW-1185">Reference proteome</keyword>
<feature type="transmembrane region" description="Helical" evidence="8">
    <location>
        <begin position="94"/>
        <end position="114"/>
    </location>
</feature>
<feature type="transmembrane region" description="Helical" evidence="8">
    <location>
        <begin position="477"/>
        <end position="498"/>
    </location>
</feature>
<feature type="transmembrane region" description="Helical" evidence="8">
    <location>
        <begin position="388"/>
        <end position="413"/>
    </location>
</feature>
<keyword evidence="2 8" id="KW-0813">Transport</keyword>
<dbReference type="SUPFAM" id="SSF161098">
    <property type="entry name" value="MetI-like"/>
    <property type="match status" value="2"/>
</dbReference>
<feature type="domain" description="ABC transmembrane type-1" evidence="10">
    <location>
        <begin position="59"/>
        <end position="264"/>
    </location>
</feature>
<evidence type="ECO:0000256" key="3">
    <source>
        <dbReference type="ARBA" id="ARBA00022475"/>
    </source>
</evidence>
<evidence type="ECO:0000256" key="6">
    <source>
        <dbReference type="ARBA" id="ARBA00022989"/>
    </source>
</evidence>
<feature type="transmembrane region" description="Helical" evidence="8">
    <location>
        <begin position="139"/>
        <end position="160"/>
    </location>
</feature>
<feature type="domain" description="ABC transmembrane type-1" evidence="10">
    <location>
        <begin position="354"/>
        <end position="549"/>
    </location>
</feature>
<keyword evidence="3" id="KW-1003">Cell membrane</keyword>
<gene>
    <name evidence="11" type="ORF">ACFSFX_09225</name>
</gene>
<feature type="transmembrane region" description="Helical" evidence="8">
    <location>
        <begin position="245"/>
        <end position="264"/>
    </location>
</feature>
<evidence type="ECO:0000256" key="7">
    <source>
        <dbReference type="ARBA" id="ARBA00023136"/>
    </source>
</evidence>
<dbReference type="InterPro" id="IPR000515">
    <property type="entry name" value="MetI-like"/>
</dbReference>
<evidence type="ECO:0000259" key="10">
    <source>
        <dbReference type="PROSITE" id="PS50928"/>
    </source>
</evidence>
<comment type="subcellular location">
    <subcellularLocation>
        <location evidence="1">Cell inner membrane</location>
        <topology evidence="1">Multi-pass membrane protein</topology>
    </subcellularLocation>
    <subcellularLocation>
        <location evidence="8">Cell membrane</location>
        <topology evidence="8">Multi-pass membrane protein</topology>
    </subcellularLocation>
</comment>
<evidence type="ECO:0000256" key="2">
    <source>
        <dbReference type="ARBA" id="ARBA00022448"/>
    </source>
</evidence>
<feature type="transmembrane region" description="Helical" evidence="8">
    <location>
        <begin position="354"/>
        <end position="376"/>
    </location>
</feature>
<reference evidence="12" key="1">
    <citation type="journal article" date="2019" name="Int. J. Syst. Evol. Microbiol.">
        <title>The Global Catalogue of Microorganisms (GCM) 10K type strain sequencing project: providing services to taxonomists for standard genome sequencing and annotation.</title>
        <authorList>
            <consortium name="The Broad Institute Genomics Platform"/>
            <consortium name="The Broad Institute Genome Sequencing Center for Infectious Disease"/>
            <person name="Wu L."/>
            <person name="Ma J."/>
        </authorList>
    </citation>
    <scope>NUCLEOTIDE SEQUENCE [LARGE SCALE GENOMIC DNA]</scope>
    <source>
        <strain evidence="12">JCM 11496</strain>
    </source>
</reference>
<name>A0ABW4Q7V2_9MICC</name>
<keyword evidence="7 8" id="KW-0472">Membrane</keyword>
<dbReference type="Proteomes" id="UP001597307">
    <property type="component" value="Unassembled WGS sequence"/>
</dbReference>
<dbReference type="EMBL" id="JBHUGA010000030">
    <property type="protein sequence ID" value="MFD1846777.1"/>
    <property type="molecule type" value="Genomic_DNA"/>
</dbReference>
<dbReference type="PROSITE" id="PS50928">
    <property type="entry name" value="ABC_TM1"/>
    <property type="match status" value="2"/>
</dbReference>
<comment type="caution">
    <text evidence="11">The sequence shown here is derived from an EMBL/GenBank/DDBJ whole genome shotgun (WGS) entry which is preliminary data.</text>
</comment>
<dbReference type="CDD" id="cd06261">
    <property type="entry name" value="TM_PBP2"/>
    <property type="match status" value="2"/>
</dbReference>
<dbReference type="PANTHER" id="PTHR43357">
    <property type="entry name" value="INNER MEMBRANE ABC TRANSPORTER PERMEASE PROTEIN YDCV"/>
    <property type="match status" value="1"/>
</dbReference>
<evidence type="ECO:0000256" key="5">
    <source>
        <dbReference type="ARBA" id="ARBA00022692"/>
    </source>
</evidence>
<feature type="transmembrane region" description="Helical" evidence="8">
    <location>
        <begin position="419"/>
        <end position="439"/>
    </location>
</feature>
<feature type="transmembrane region" description="Helical" evidence="8">
    <location>
        <begin position="199"/>
        <end position="221"/>
    </location>
</feature>
<dbReference type="Pfam" id="PF00528">
    <property type="entry name" value="BPD_transp_1"/>
    <property type="match status" value="2"/>
</dbReference>
<dbReference type="InterPro" id="IPR035906">
    <property type="entry name" value="MetI-like_sf"/>
</dbReference>
<keyword evidence="4" id="KW-0997">Cell inner membrane</keyword>
<comment type="similarity">
    <text evidence="8">Belongs to the binding-protein-dependent transport system permease family.</text>
</comment>
<evidence type="ECO:0000256" key="8">
    <source>
        <dbReference type="RuleBase" id="RU363032"/>
    </source>
</evidence>
<evidence type="ECO:0000256" key="4">
    <source>
        <dbReference type="ARBA" id="ARBA00022519"/>
    </source>
</evidence>
<keyword evidence="5 8" id="KW-0812">Transmembrane</keyword>
<feature type="transmembrane region" description="Helical" evidence="8">
    <location>
        <begin position="61"/>
        <end position="82"/>
    </location>
</feature>
<evidence type="ECO:0000256" key="1">
    <source>
        <dbReference type="ARBA" id="ARBA00004429"/>
    </source>
</evidence>
<sequence length="597" mass="65107">MLRNPLFLVLTLFLTWFIFTFLLMPNFAILRSVFVSPEGGLTFRSVERLLSSERAVDALRNSFVLAVVLSVTVNIVGIFIVLVTRFYDIKGGRILWLGYATTLIYGGVVLVAGYKTVYGPNGVITQVIGSVMPGIDPQWFSGMLAVIFVMTISSTGYHLLFMSAAIARVDYQTVEAARMMGGSDWAVLRRVVLPMLKPIIFAITILTFLAGLAALAAPQILGGGEFQTITPMILAFANSPTSRDLAATLAIILGISTIALLALMNRFEKGGVYFSVSKVPVALQKQKIQNRTANIVVHVVAYALFLIYVLPPALIVLFSFTDSRSINSGTISLDSFTLENYINVLTEERGYRPFLVSIGYGAVTAVVVIVLMLFTARMIQRYRNKLTIVMEYLLHIPWILPTTMIALGLILTFDHAQPLVGGQVLTGTVGILAIAYVIVKIPFTFRLLKAAFAGVPDNVEDAAAILGAGSMYTFRRVLVPLVLPAAAAITALNFNSLLDDYDTAVFLSHPIYQPLGVVIRNATTGDQINDTTALTFVYTVLLMIISTFTMWLVYGRKSSSDRANKRARKAAARSQDPASTSTVEPADKAPVRNDSLP</sequence>
<feature type="transmembrane region" description="Helical" evidence="8">
    <location>
        <begin position="533"/>
        <end position="554"/>
    </location>
</feature>
<evidence type="ECO:0000313" key="11">
    <source>
        <dbReference type="EMBL" id="MFD1846777.1"/>
    </source>
</evidence>
<dbReference type="PANTHER" id="PTHR43357:SF4">
    <property type="entry name" value="INNER MEMBRANE ABC TRANSPORTER PERMEASE PROTEIN YDCV"/>
    <property type="match status" value="1"/>
</dbReference>
<feature type="region of interest" description="Disordered" evidence="9">
    <location>
        <begin position="564"/>
        <end position="597"/>
    </location>
</feature>
<organism evidence="11 12">
    <name type="scientific">Arthrobacter flavus</name>
    <dbReference type="NCBI Taxonomy" id="95172"/>
    <lineage>
        <taxon>Bacteria</taxon>
        <taxon>Bacillati</taxon>
        <taxon>Actinomycetota</taxon>
        <taxon>Actinomycetes</taxon>
        <taxon>Micrococcales</taxon>
        <taxon>Micrococcaceae</taxon>
        <taxon>Arthrobacter</taxon>
    </lineage>
</organism>
<keyword evidence="6 8" id="KW-1133">Transmembrane helix</keyword>
<accession>A0ABW4Q7V2</accession>
<protein>
    <submittedName>
        <fullName evidence="11">ABC transporter permease</fullName>
    </submittedName>
</protein>
<dbReference type="Gene3D" id="1.10.3720.10">
    <property type="entry name" value="MetI-like"/>
    <property type="match status" value="2"/>
</dbReference>
<feature type="transmembrane region" description="Helical" evidence="8">
    <location>
        <begin position="295"/>
        <end position="320"/>
    </location>
</feature>